<gene>
    <name evidence="10" type="ORF">JI435_072480</name>
</gene>
<dbReference type="RefSeq" id="XP_001797594.1">
    <property type="nucleotide sequence ID" value="XM_001797542.1"/>
</dbReference>
<evidence type="ECO:0000313" key="11">
    <source>
        <dbReference type="Proteomes" id="UP000663193"/>
    </source>
</evidence>
<evidence type="ECO:0000256" key="4">
    <source>
        <dbReference type="ARBA" id="ARBA00022553"/>
    </source>
</evidence>
<comment type="function">
    <text evidence="7">DNA-dependent RNA polymerase which catalyzes the transcription of DNA into RNA using the four ribonucleoside triphosphates as substrates.</text>
</comment>
<dbReference type="PANTHER" id="PTHR12709">
    <property type="entry name" value="DNA-DIRECTED RNA POLYMERASE II, III"/>
    <property type="match status" value="1"/>
</dbReference>
<keyword evidence="6 7" id="KW-0539">Nucleus</keyword>
<dbReference type="InterPro" id="IPR045113">
    <property type="entry name" value="Rpb7-like"/>
</dbReference>
<dbReference type="InterPro" id="IPR041901">
    <property type="entry name" value="RNAP_I_Rpa43_N"/>
</dbReference>
<feature type="compositionally biased region" description="Basic and acidic residues" evidence="8">
    <location>
        <begin position="213"/>
        <end position="229"/>
    </location>
</feature>
<keyword evidence="11" id="KW-1185">Reference proteome</keyword>
<dbReference type="OrthoDB" id="10250504at2759"/>
<sequence>MAPIPAQSDEYSLLHIERISQYVCLSPASLNSPLPALCASIFSPLLLSYFPPAKGIVLAYEDVQLSSTPPGSKTNSSAAEPLLLRHVDEYTSPFLWATASLLVLRPEANKYLTGRITHQSKTHITLSHLNTFPVSVTKDHLPDTWTWQQAQSGKVSKGWDGRLNDEGGCWVDVNGEKIEGELKIRIRDFDGRMDGRGKGKGFLKVEGSLLSQEEERERREKGQKGKERANGAVRSSGEPIEVE</sequence>
<dbReference type="InterPro" id="IPR041178">
    <property type="entry name" value="RPA43_OB"/>
</dbReference>
<dbReference type="PANTHER" id="PTHR12709:SF5">
    <property type="entry name" value="DNA-DIRECTED RNA POLYMERASE I SUBUNIT RPA43"/>
    <property type="match status" value="1"/>
</dbReference>
<dbReference type="Gene3D" id="3.30.1490.120">
    <property type="entry name" value="RNA polymerase Rpb7-like, N-terminal domain"/>
    <property type="match status" value="1"/>
</dbReference>
<dbReference type="GO" id="GO:0006361">
    <property type="term" value="P:transcription initiation at RNA polymerase I promoter"/>
    <property type="evidence" value="ECO:0007669"/>
    <property type="project" value="UniProtKB-ARBA"/>
</dbReference>
<keyword evidence="3 7" id="KW-0240">DNA-directed RNA polymerase</keyword>
<reference evidence="11" key="1">
    <citation type="journal article" date="2021" name="BMC Genomics">
        <title>Chromosome-level genome assembly and manually-curated proteome of model necrotroph Parastagonospora nodorum Sn15 reveals a genome-wide trove of candidate effector homologs, and redundancy of virulence-related functions within an accessory chromosome.</title>
        <authorList>
            <person name="Bertazzoni S."/>
            <person name="Jones D.A.B."/>
            <person name="Phan H.T."/>
            <person name="Tan K.-C."/>
            <person name="Hane J.K."/>
        </authorList>
    </citation>
    <scope>NUCLEOTIDE SEQUENCE [LARGE SCALE GENOMIC DNA]</scope>
    <source>
        <strain evidence="11">SN15 / ATCC MYA-4574 / FGSC 10173)</strain>
    </source>
</reference>
<dbReference type="EMBL" id="CP069032">
    <property type="protein sequence ID" value="QRD00388.1"/>
    <property type="molecule type" value="Genomic_DNA"/>
</dbReference>
<dbReference type="InterPro" id="IPR036898">
    <property type="entry name" value="RNA_pol_Rpb7-like_N_sf"/>
</dbReference>
<comment type="subcellular location">
    <subcellularLocation>
        <location evidence="1">Nucleus</location>
        <location evidence="1">Nucleolus</location>
    </subcellularLocation>
</comment>
<evidence type="ECO:0000259" key="9">
    <source>
        <dbReference type="Pfam" id="PF17875"/>
    </source>
</evidence>
<comment type="similarity">
    <text evidence="2">Belongs to the eukaryotic RPA43 RNA polymerase subunit family.</text>
</comment>
<keyword evidence="5 7" id="KW-0804">Transcription</keyword>
<organism evidence="10 11">
    <name type="scientific">Phaeosphaeria nodorum (strain SN15 / ATCC MYA-4574 / FGSC 10173)</name>
    <name type="common">Glume blotch fungus</name>
    <name type="synonym">Parastagonospora nodorum</name>
    <dbReference type="NCBI Taxonomy" id="321614"/>
    <lineage>
        <taxon>Eukaryota</taxon>
        <taxon>Fungi</taxon>
        <taxon>Dikarya</taxon>
        <taxon>Ascomycota</taxon>
        <taxon>Pezizomycotina</taxon>
        <taxon>Dothideomycetes</taxon>
        <taxon>Pleosporomycetidae</taxon>
        <taxon>Pleosporales</taxon>
        <taxon>Pleosporineae</taxon>
        <taxon>Phaeosphaeriaceae</taxon>
        <taxon>Parastagonospora</taxon>
    </lineage>
</organism>
<evidence type="ECO:0000256" key="1">
    <source>
        <dbReference type="ARBA" id="ARBA00004604"/>
    </source>
</evidence>
<keyword evidence="4" id="KW-0597">Phosphoprotein</keyword>
<accession>A0A7U2F8K8</accession>
<dbReference type="OMA" id="TYYPPFN"/>
<evidence type="ECO:0000256" key="7">
    <source>
        <dbReference type="RuleBase" id="RU369086"/>
    </source>
</evidence>
<dbReference type="Gene3D" id="2.40.50.1060">
    <property type="match status" value="1"/>
</dbReference>
<evidence type="ECO:0000256" key="2">
    <source>
        <dbReference type="ARBA" id="ARBA00005930"/>
    </source>
</evidence>
<dbReference type="KEGG" id="pno:SNOG_07248"/>
<dbReference type="Proteomes" id="UP000663193">
    <property type="component" value="Chromosome 10"/>
</dbReference>
<proteinExistence type="inferred from homology"/>
<dbReference type="Pfam" id="PF17875">
    <property type="entry name" value="RPA43_OB"/>
    <property type="match status" value="1"/>
</dbReference>
<evidence type="ECO:0000313" key="10">
    <source>
        <dbReference type="EMBL" id="QRD00388.1"/>
    </source>
</evidence>
<dbReference type="AlphaFoldDB" id="A0A7U2F8K8"/>
<dbReference type="GO" id="GO:0005736">
    <property type="term" value="C:RNA polymerase I complex"/>
    <property type="evidence" value="ECO:0007669"/>
    <property type="project" value="UniProtKB-ARBA"/>
</dbReference>
<feature type="region of interest" description="Disordered" evidence="8">
    <location>
        <begin position="203"/>
        <end position="243"/>
    </location>
</feature>
<dbReference type="GO" id="GO:0006362">
    <property type="term" value="P:transcription elongation by RNA polymerase I"/>
    <property type="evidence" value="ECO:0007669"/>
    <property type="project" value="UniProtKB-ARBA"/>
</dbReference>
<evidence type="ECO:0000256" key="5">
    <source>
        <dbReference type="ARBA" id="ARBA00023163"/>
    </source>
</evidence>
<name>A0A7U2F8K8_PHANO</name>
<evidence type="ECO:0000256" key="8">
    <source>
        <dbReference type="SAM" id="MobiDB-lite"/>
    </source>
</evidence>
<dbReference type="CDD" id="cd04328">
    <property type="entry name" value="RNAP_I_Rpa43_N"/>
    <property type="match status" value="1"/>
</dbReference>
<dbReference type="VEuPathDB" id="FungiDB:JI435_072480"/>
<protein>
    <recommendedName>
        <fullName evidence="7">DNA-directed RNA polymerase subunit</fullName>
    </recommendedName>
</protein>
<feature type="domain" description="RPA43 OB" evidence="9">
    <location>
        <begin position="106"/>
        <end position="210"/>
    </location>
</feature>
<evidence type="ECO:0000256" key="3">
    <source>
        <dbReference type="ARBA" id="ARBA00022478"/>
    </source>
</evidence>
<dbReference type="FunFam" id="3.30.1490.120:FF:000004">
    <property type="entry name" value="RNA polymerase I subunit Rpa43"/>
    <property type="match status" value="1"/>
</dbReference>
<evidence type="ECO:0000256" key="6">
    <source>
        <dbReference type="ARBA" id="ARBA00023242"/>
    </source>
</evidence>